<dbReference type="SUPFAM" id="SSF51445">
    <property type="entry name" value="(Trans)glycosidases"/>
    <property type="match status" value="1"/>
</dbReference>
<dbReference type="PANTHER" id="PTHR34135">
    <property type="entry name" value="LYSOZYME"/>
    <property type="match status" value="1"/>
</dbReference>
<dbReference type="Pfam" id="PF01183">
    <property type="entry name" value="Glyco_hydro_25"/>
    <property type="match status" value="1"/>
</dbReference>
<name>A0A8S5PZ25_9CAUD</name>
<protein>
    <recommendedName>
        <fullName evidence="3">lysozyme</fullName>
        <ecNumber evidence="3">3.2.1.17</ecNumber>
    </recommendedName>
</protein>
<dbReference type="GO" id="GO:0009253">
    <property type="term" value="P:peptidoglycan catabolic process"/>
    <property type="evidence" value="ECO:0007669"/>
    <property type="project" value="InterPro"/>
</dbReference>
<dbReference type="PANTHER" id="PTHR34135:SF2">
    <property type="entry name" value="LYSOZYME"/>
    <property type="match status" value="1"/>
</dbReference>
<dbReference type="EC" id="3.2.1.17" evidence="3"/>
<dbReference type="GO" id="GO:0016052">
    <property type="term" value="P:carbohydrate catabolic process"/>
    <property type="evidence" value="ECO:0007669"/>
    <property type="project" value="TreeGrafter"/>
</dbReference>
<dbReference type="Gene3D" id="3.20.20.80">
    <property type="entry name" value="Glycosidases"/>
    <property type="match status" value="1"/>
</dbReference>
<organism evidence="4">
    <name type="scientific">Myoviridae sp. ctQYc56</name>
    <dbReference type="NCBI Taxonomy" id="2825100"/>
    <lineage>
        <taxon>Viruses</taxon>
        <taxon>Duplodnaviria</taxon>
        <taxon>Heunggongvirae</taxon>
        <taxon>Uroviricota</taxon>
        <taxon>Caudoviricetes</taxon>
    </lineage>
</organism>
<evidence type="ECO:0000256" key="1">
    <source>
        <dbReference type="ARBA" id="ARBA00000632"/>
    </source>
</evidence>
<dbReference type="InterPro" id="IPR002053">
    <property type="entry name" value="Glyco_hydro_25"/>
</dbReference>
<comment type="similarity">
    <text evidence="2">Belongs to the glycosyl hydrolase 25 family.</text>
</comment>
<dbReference type="GO" id="GO:0003796">
    <property type="term" value="F:lysozyme activity"/>
    <property type="evidence" value="ECO:0007669"/>
    <property type="project" value="UniProtKB-EC"/>
</dbReference>
<evidence type="ECO:0000256" key="3">
    <source>
        <dbReference type="ARBA" id="ARBA00012732"/>
    </source>
</evidence>
<dbReference type="InterPro" id="IPR017853">
    <property type="entry name" value="GH"/>
</dbReference>
<evidence type="ECO:0000313" key="4">
    <source>
        <dbReference type="EMBL" id="DAE12303.1"/>
    </source>
</evidence>
<evidence type="ECO:0000256" key="2">
    <source>
        <dbReference type="ARBA" id="ARBA00010646"/>
    </source>
</evidence>
<dbReference type="EMBL" id="BK015547">
    <property type="protein sequence ID" value="DAE12303.1"/>
    <property type="molecule type" value="Genomic_DNA"/>
</dbReference>
<reference evidence="4" key="1">
    <citation type="journal article" date="2021" name="Proc. Natl. Acad. Sci. U.S.A.">
        <title>A Catalog of Tens of Thousands of Viruses from Human Metagenomes Reveals Hidden Associations with Chronic Diseases.</title>
        <authorList>
            <person name="Tisza M.J."/>
            <person name="Buck C.B."/>
        </authorList>
    </citation>
    <scope>NUCLEOTIDE SEQUENCE</scope>
    <source>
        <strain evidence="4">CtQYc56</strain>
    </source>
</reference>
<comment type="catalytic activity">
    <reaction evidence="1">
        <text>Hydrolysis of (1-&gt;4)-beta-linkages between N-acetylmuramic acid and N-acetyl-D-glucosamine residues in a peptidoglycan and between N-acetyl-D-glucosamine residues in chitodextrins.</text>
        <dbReference type="EC" id="3.2.1.17"/>
    </reaction>
</comment>
<accession>A0A8S5PZ25</accession>
<sequence length="284" mass="32214">MKISIIDISQHNEIVNFNTLKKHCEGVIIRAGYKGYGTGRNTTDTMFIRNITCAIKSGLKYIGVYWLSQSVTTAEAKSEANYLVNILKPYKSRINFPVYIDSEWSNNKHNGRADGLTKNARTAITTVFLDTIKNAGYTAGIYASTSWYSDKLDDSKLKKYTHWVADYRGRNGYGKSDGWQYTEKYNINGNLFDRSEFYTDFKKSAPAPTKTSTSFKQGQAVKLTKANLYASQDSTKPARQLTGTYYIYDGKLMHLGRYRITSKPEYCGKGTTYITGYVAYTNFK</sequence>
<proteinExistence type="inferred from homology"/>
<dbReference type="PROSITE" id="PS51904">
    <property type="entry name" value="GLYCOSYL_HYDROL_F25_2"/>
    <property type="match status" value="1"/>
</dbReference>
<dbReference type="GO" id="GO:0016998">
    <property type="term" value="P:cell wall macromolecule catabolic process"/>
    <property type="evidence" value="ECO:0007669"/>
    <property type="project" value="InterPro"/>
</dbReference>